<dbReference type="RefSeq" id="WP_124926840.1">
    <property type="nucleotide sequence ID" value="NZ_BMOH01000007.1"/>
</dbReference>
<name>A0A3P1SMK7_9GAMM</name>
<proteinExistence type="predicted"/>
<feature type="transmembrane region" description="Helical" evidence="1">
    <location>
        <begin position="12"/>
        <end position="31"/>
    </location>
</feature>
<keyword evidence="1" id="KW-1133">Transmembrane helix</keyword>
<feature type="transmembrane region" description="Helical" evidence="1">
    <location>
        <begin position="128"/>
        <end position="157"/>
    </location>
</feature>
<gene>
    <name evidence="2" type="ORF">EHS89_14305</name>
</gene>
<keyword evidence="3" id="KW-1185">Reference proteome</keyword>
<accession>A0A3P1SMK7</accession>
<protein>
    <submittedName>
        <fullName evidence="2">Uncharacterized protein</fullName>
    </submittedName>
</protein>
<keyword evidence="1" id="KW-0812">Transmembrane</keyword>
<reference evidence="2 3" key="1">
    <citation type="submission" date="2018-11" db="EMBL/GenBank/DDBJ databases">
        <title>The draft genome sequence of Amphritea balenae JAMM 1525T.</title>
        <authorList>
            <person name="Fang Z."/>
            <person name="Zhang Y."/>
            <person name="Han X."/>
        </authorList>
    </citation>
    <scope>NUCLEOTIDE SEQUENCE [LARGE SCALE GENOMIC DNA]</scope>
    <source>
        <strain evidence="2 3">JAMM 1525</strain>
    </source>
</reference>
<feature type="transmembrane region" description="Helical" evidence="1">
    <location>
        <begin position="97"/>
        <end position="116"/>
    </location>
</feature>
<dbReference type="Proteomes" id="UP000267535">
    <property type="component" value="Unassembled WGS sequence"/>
</dbReference>
<dbReference type="AlphaFoldDB" id="A0A3P1SMK7"/>
<sequence length="181" mass="20690">MNNYFDLYEVLGSASLVFSSILIVKAGYLVIARGTSVSYVAIYKENYDSAKVNYYRFALWAEILFLECFNERYVASKIPGNVNNDVMNQVVKPTQLNIIKLLKWISIAVASLYLLVNDFDFGNDTHEFIVGVMLEGVIGSSISTFIYAILLLLMLFFQPKEAVIAYRKERIHRWRSSRSIA</sequence>
<evidence type="ECO:0000313" key="3">
    <source>
        <dbReference type="Proteomes" id="UP000267535"/>
    </source>
</evidence>
<dbReference type="EMBL" id="RQXV01000008">
    <property type="protein sequence ID" value="RRC98260.1"/>
    <property type="molecule type" value="Genomic_DNA"/>
</dbReference>
<comment type="caution">
    <text evidence="2">The sequence shown here is derived from an EMBL/GenBank/DDBJ whole genome shotgun (WGS) entry which is preliminary data.</text>
</comment>
<keyword evidence="1" id="KW-0472">Membrane</keyword>
<organism evidence="2 3">
    <name type="scientific">Amphritea balenae</name>
    <dbReference type="NCBI Taxonomy" id="452629"/>
    <lineage>
        <taxon>Bacteria</taxon>
        <taxon>Pseudomonadati</taxon>
        <taxon>Pseudomonadota</taxon>
        <taxon>Gammaproteobacteria</taxon>
        <taxon>Oceanospirillales</taxon>
        <taxon>Oceanospirillaceae</taxon>
        <taxon>Amphritea</taxon>
    </lineage>
</organism>
<evidence type="ECO:0000313" key="2">
    <source>
        <dbReference type="EMBL" id="RRC98260.1"/>
    </source>
</evidence>
<evidence type="ECO:0000256" key="1">
    <source>
        <dbReference type="SAM" id="Phobius"/>
    </source>
</evidence>